<keyword evidence="3" id="KW-0378">Hydrolase</keyword>
<evidence type="ECO:0000256" key="6">
    <source>
        <dbReference type="ARBA" id="ARBA00023098"/>
    </source>
</evidence>
<reference evidence="10" key="1">
    <citation type="journal article" date="2021" name="PeerJ">
        <title>Extensive microbial diversity within the chicken gut microbiome revealed by metagenomics and culture.</title>
        <authorList>
            <person name="Gilroy R."/>
            <person name="Ravi A."/>
            <person name="Getino M."/>
            <person name="Pursley I."/>
            <person name="Horton D.L."/>
            <person name="Alikhan N.F."/>
            <person name="Baker D."/>
            <person name="Gharbi K."/>
            <person name="Hall N."/>
            <person name="Watson M."/>
            <person name="Adriaenssens E.M."/>
            <person name="Foster-Nyarko E."/>
            <person name="Jarju S."/>
            <person name="Secka A."/>
            <person name="Antonio M."/>
            <person name="Oren A."/>
            <person name="Chaudhuri R.R."/>
            <person name="La Ragione R."/>
            <person name="Hildebrand F."/>
            <person name="Pallen M.J."/>
        </authorList>
    </citation>
    <scope>NUCLEOTIDE SEQUENCE</scope>
    <source>
        <strain evidence="10">CHK179-7159</strain>
    </source>
</reference>
<keyword evidence="4" id="KW-0276">Fatty acid metabolism</keyword>
<evidence type="ECO:0000313" key="11">
    <source>
        <dbReference type="Proteomes" id="UP000886858"/>
    </source>
</evidence>
<dbReference type="Proteomes" id="UP000886858">
    <property type="component" value="Unassembled WGS sequence"/>
</dbReference>
<proteinExistence type="inferred from homology"/>
<organism evidence="10 11">
    <name type="scientific">Candidatus Eisenbergiella merdipullorum</name>
    <dbReference type="NCBI Taxonomy" id="2838553"/>
    <lineage>
        <taxon>Bacteria</taxon>
        <taxon>Bacillati</taxon>
        <taxon>Bacillota</taxon>
        <taxon>Clostridia</taxon>
        <taxon>Lachnospirales</taxon>
        <taxon>Lachnospiraceae</taxon>
        <taxon>Eisenbergiella</taxon>
    </lineage>
</organism>
<evidence type="ECO:0000313" key="10">
    <source>
        <dbReference type="EMBL" id="HJA94688.1"/>
    </source>
</evidence>
<accession>A0A9D2IAH7</accession>
<evidence type="ECO:0000259" key="8">
    <source>
        <dbReference type="Pfam" id="PF01643"/>
    </source>
</evidence>
<keyword evidence="7" id="KW-0275">Fatty acid biosynthesis</keyword>
<feature type="domain" description="Acyl-ACP thioesterase-like C-terminal" evidence="9">
    <location>
        <begin position="153"/>
        <end position="186"/>
    </location>
</feature>
<reference evidence="10" key="2">
    <citation type="submission" date="2021-04" db="EMBL/GenBank/DDBJ databases">
        <authorList>
            <person name="Gilroy R."/>
        </authorList>
    </citation>
    <scope>NUCLEOTIDE SEQUENCE</scope>
    <source>
        <strain evidence="10">CHK179-7159</strain>
    </source>
</reference>
<feature type="domain" description="Acyl-ACP thioesterase N-terminal hotdog" evidence="8">
    <location>
        <begin position="5"/>
        <end position="128"/>
    </location>
</feature>
<dbReference type="InterPro" id="IPR002864">
    <property type="entry name" value="Acyl-ACP_thioesterase_NHD"/>
</dbReference>
<dbReference type="PANTHER" id="PTHR31727">
    <property type="entry name" value="OLEOYL-ACYL CARRIER PROTEIN THIOESTERASE 1, CHLOROPLASTIC"/>
    <property type="match status" value="1"/>
</dbReference>
<evidence type="ECO:0000256" key="2">
    <source>
        <dbReference type="ARBA" id="ARBA00022516"/>
    </source>
</evidence>
<evidence type="ECO:0000256" key="1">
    <source>
        <dbReference type="ARBA" id="ARBA00006500"/>
    </source>
</evidence>
<dbReference type="PANTHER" id="PTHR31727:SF6">
    <property type="entry name" value="OLEOYL-ACYL CARRIER PROTEIN THIOESTERASE 1, CHLOROPLASTIC"/>
    <property type="match status" value="1"/>
</dbReference>
<gene>
    <name evidence="10" type="ORF">H9717_16505</name>
</gene>
<evidence type="ECO:0000256" key="5">
    <source>
        <dbReference type="ARBA" id="ARBA00022946"/>
    </source>
</evidence>
<evidence type="ECO:0000256" key="3">
    <source>
        <dbReference type="ARBA" id="ARBA00022801"/>
    </source>
</evidence>
<dbReference type="InterPro" id="IPR045023">
    <property type="entry name" value="FATA/B"/>
</dbReference>
<keyword evidence="6" id="KW-0443">Lipid metabolism</keyword>
<dbReference type="AlphaFoldDB" id="A0A9D2IAH7"/>
<keyword evidence="5" id="KW-0809">Transit peptide</keyword>
<comment type="caution">
    <text evidence="10">The sequence shown here is derived from an EMBL/GenBank/DDBJ whole genome shotgun (WGS) entry which is preliminary data.</text>
</comment>
<keyword evidence="2" id="KW-0444">Lipid biosynthesis</keyword>
<evidence type="ECO:0000256" key="7">
    <source>
        <dbReference type="ARBA" id="ARBA00023160"/>
    </source>
</evidence>
<dbReference type="InterPro" id="IPR049427">
    <property type="entry name" value="Acyl-ACP_TE_C"/>
</dbReference>
<protein>
    <submittedName>
        <fullName evidence="10">Acyl-[acyl-carrier-protein] thioesterase</fullName>
    </submittedName>
</protein>
<dbReference type="GO" id="GO:0016297">
    <property type="term" value="F:fatty acyl-[ACP] hydrolase activity"/>
    <property type="evidence" value="ECO:0007669"/>
    <property type="project" value="InterPro"/>
</dbReference>
<comment type="similarity">
    <text evidence="1">Belongs to the acyl-ACP thioesterase family.</text>
</comment>
<dbReference type="InterPro" id="IPR029069">
    <property type="entry name" value="HotDog_dom_sf"/>
</dbReference>
<dbReference type="Pfam" id="PF01643">
    <property type="entry name" value="Acyl-ACP_TE"/>
    <property type="match status" value="1"/>
</dbReference>
<evidence type="ECO:0000259" key="9">
    <source>
        <dbReference type="Pfam" id="PF20791"/>
    </source>
</evidence>
<dbReference type="GO" id="GO:0000036">
    <property type="term" value="F:acyl carrier activity"/>
    <property type="evidence" value="ECO:0007669"/>
    <property type="project" value="TreeGrafter"/>
</dbReference>
<dbReference type="Pfam" id="PF20791">
    <property type="entry name" value="Acyl-ACP_TE_C"/>
    <property type="match status" value="1"/>
</dbReference>
<dbReference type="CDD" id="cd00586">
    <property type="entry name" value="4HBT"/>
    <property type="match status" value="1"/>
</dbReference>
<name>A0A9D2IAH7_9FIRM</name>
<sequence>MYTFQSQIRYSELDSEGKLSIASIVDYFQDCSTFQSEELGVGIEYLEHVGMLWVMSYWQIVIDRYPKLCERITIGTFPYEFKGFLGYRNFFIADEAGEKIVRANSIWTLMDMKAGRPARPTKEMVDAYRLEEKLDMNYEPRKIRFDREGEKHPAFYVGRQHLDSNHHVNNGQYIHMAQDYLPEGFVIGQMRAEYKKSALLNDCIVPESFAEEDRVGVSLCNEAGEPYAIVEFRRKARG</sequence>
<evidence type="ECO:0000256" key="4">
    <source>
        <dbReference type="ARBA" id="ARBA00022832"/>
    </source>
</evidence>
<dbReference type="EMBL" id="DWYY01000194">
    <property type="protein sequence ID" value="HJA94688.1"/>
    <property type="molecule type" value="Genomic_DNA"/>
</dbReference>
<dbReference type="Gene3D" id="3.10.129.10">
    <property type="entry name" value="Hotdog Thioesterase"/>
    <property type="match status" value="1"/>
</dbReference>
<dbReference type="SUPFAM" id="SSF54637">
    <property type="entry name" value="Thioesterase/thiol ester dehydrase-isomerase"/>
    <property type="match status" value="2"/>
</dbReference>